<dbReference type="Proteomes" id="UP000499080">
    <property type="component" value="Unassembled WGS sequence"/>
</dbReference>
<feature type="non-terminal residue" evidence="1">
    <location>
        <position position="1"/>
    </location>
</feature>
<organism evidence="1 2">
    <name type="scientific">Araneus ventricosus</name>
    <name type="common">Orbweaver spider</name>
    <name type="synonym">Epeira ventricosa</name>
    <dbReference type="NCBI Taxonomy" id="182803"/>
    <lineage>
        <taxon>Eukaryota</taxon>
        <taxon>Metazoa</taxon>
        <taxon>Ecdysozoa</taxon>
        <taxon>Arthropoda</taxon>
        <taxon>Chelicerata</taxon>
        <taxon>Arachnida</taxon>
        <taxon>Araneae</taxon>
        <taxon>Araneomorphae</taxon>
        <taxon>Entelegynae</taxon>
        <taxon>Araneoidea</taxon>
        <taxon>Araneidae</taxon>
        <taxon>Araneus</taxon>
    </lineage>
</organism>
<reference evidence="1 2" key="1">
    <citation type="journal article" date="2019" name="Sci. Rep.">
        <title>Orb-weaving spider Araneus ventricosus genome elucidates the spidroin gene catalogue.</title>
        <authorList>
            <person name="Kono N."/>
            <person name="Nakamura H."/>
            <person name="Ohtoshi R."/>
            <person name="Moran D.A.P."/>
            <person name="Shinohara A."/>
            <person name="Yoshida Y."/>
            <person name="Fujiwara M."/>
            <person name="Mori M."/>
            <person name="Tomita M."/>
            <person name="Arakawa K."/>
        </authorList>
    </citation>
    <scope>NUCLEOTIDE SEQUENCE [LARGE SCALE GENOMIC DNA]</scope>
</reference>
<protein>
    <submittedName>
        <fullName evidence="1">Uncharacterized protein</fullName>
    </submittedName>
</protein>
<dbReference type="AlphaFoldDB" id="A0A4Y2CPD1"/>
<gene>
    <name evidence="1" type="ORF">AVEN_138113_1</name>
</gene>
<keyword evidence="2" id="KW-1185">Reference proteome</keyword>
<dbReference type="EMBL" id="BGPR01163830">
    <property type="protein sequence ID" value="GBM05766.1"/>
    <property type="molecule type" value="Genomic_DNA"/>
</dbReference>
<proteinExistence type="predicted"/>
<name>A0A4Y2CPD1_ARAVE</name>
<evidence type="ECO:0000313" key="2">
    <source>
        <dbReference type="Proteomes" id="UP000499080"/>
    </source>
</evidence>
<comment type="caution">
    <text evidence="1">The sequence shown here is derived from an EMBL/GenBank/DDBJ whole genome shotgun (WGS) entry which is preliminary data.</text>
</comment>
<sequence>VKAYKDMDNQRLGSIKNNSSMSIETSLLSLEIIQDYTTDEKLMNILHKPGWTVRTNQRK</sequence>
<accession>A0A4Y2CPD1</accession>
<evidence type="ECO:0000313" key="1">
    <source>
        <dbReference type="EMBL" id="GBM05766.1"/>
    </source>
</evidence>